<dbReference type="GO" id="GO:0006654">
    <property type="term" value="P:phosphatidic acid biosynthetic process"/>
    <property type="evidence" value="ECO:0007669"/>
    <property type="project" value="TreeGrafter"/>
</dbReference>
<evidence type="ECO:0000256" key="2">
    <source>
        <dbReference type="ARBA" id="ARBA00022679"/>
    </source>
</evidence>
<gene>
    <name evidence="6" type="ORF">VIS_S3ATA30040</name>
</gene>
<dbReference type="Pfam" id="PF01553">
    <property type="entry name" value="Acyltransferase"/>
    <property type="match status" value="1"/>
</dbReference>
<evidence type="ECO:0000256" key="1">
    <source>
        <dbReference type="ARBA" id="ARBA00005189"/>
    </source>
</evidence>
<feature type="domain" description="Phospholipid/glycerol acyltransferase" evidence="5">
    <location>
        <begin position="79"/>
        <end position="193"/>
    </location>
</feature>
<dbReference type="PANTHER" id="PTHR10434:SF11">
    <property type="entry name" value="1-ACYL-SN-GLYCEROL-3-PHOSPHATE ACYLTRANSFERASE"/>
    <property type="match status" value="1"/>
</dbReference>
<dbReference type="EMBL" id="FO117574">
    <property type="protein sequence ID" value="CCF99253.1"/>
    <property type="molecule type" value="Genomic_DNA"/>
</dbReference>
<keyword evidence="4" id="KW-0812">Transmembrane</keyword>
<keyword evidence="4" id="KW-0472">Membrane</keyword>
<dbReference type="GO" id="GO:0003841">
    <property type="term" value="F:1-acylglycerol-3-phosphate O-acyltransferase activity"/>
    <property type="evidence" value="ECO:0007669"/>
    <property type="project" value="TreeGrafter"/>
</dbReference>
<accession>H6RDZ2</accession>
<evidence type="ECO:0000256" key="4">
    <source>
        <dbReference type="SAM" id="Phobius"/>
    </source>
</evidence>
<reference evidence="6" key="2">
    <citation type="submission" date="2012-02" db="EMBL/GenBank/DDBJ databases">
        <authorList>
            <person name="Genoscope - CEA"/>
        </authorList>
    </citation>
    <scope>NUCLEOTIDE SEQUENCE</scope>
</reference>
<sequence length="265" mass="30786">MLKIIQKIALLLWRVWFYLLAAIPIVTLFPILLLIASHKNGYPTLYWIARNIWSPFILIGMGFYVRTKFVKPLPQGTSYLLVANHSSYLDPFVMFRVSRNPFVFVGKKEFVKVPLFGSIYKRAVILVDRSSSKSRWDVYERANKIIAQGRSVCIFPEVNYVDDTILLNPFKRGAFKLAIEHQIPIVPMIFLDCKRKFPWSPDFGFPGELRVETFPEINPVKSMDDLEELQEKTRDIILNGLNSDVKQRSQKAVIFEEIKAQKLKK</sequence>
<name>H6RDZ2_9BACT</name>
<evidence type="ECO:0000259" key="5">
    <source>
        <dbReference type="SMART" id="SM00563"/>
    </source>
</evidence>
<dbReference type="AlphaFoldDB" id="H6RDZ2"/>
<evidence type="ECO:0000313" key="6">
    <source>
        <dbReference type="EMBL" id="CCF99253.1"/>
    </source>
</evidence>
<dbReference type="SMART" id="SM00563">
    <property type="entry name" value="PlsC"/>
    <property type="match status" value="1"/>
</dbReference>
<keyword evidence="2 6" id="KW-0808">Transferase</keyword>
<dbReference type="InterPro" id="IPR002123">
    <property type="entry name" value="Plipid/glycerol_acylTrfase"/>
</dbReference>
<reference evidence="6" key="1">
    <citation type="journal article" date="2012" name="Environ. Microbiol.">
        <title>Genomic content of uncultured Bacteroidetes from contrasting oceanic provinces in the North Atlantic Ocean.</title>
        <authorList>
            <person name="Gomez-Pereira P.R."/>
            <person name="Schuler M."/>
            <person name="Fuchs B.M."/>
            <person name="Bennke C."/>
            <person name="Teeling H."/>
            <person name="Waldmann J."/>
            <person name="Richter M."/>
            <person name="Barbe V."/>
            <person name="Bataille E."/>
            <person name="Glockner F.O."/>
            <person name="Amann R."/>
        </authorList>
    </citation>
    <scope>NUCLEOTIDE SEQUENCE</scope>
</reference>
<protein>
    <submittedName>
        <fullName evidence="6">Phospholipid/glycerol acyltransferase</fullName>
    </submittedName>
</protein>
<keyword evidence="3 6" id="KW-0012">Acyltransferase</keyword>
<dbReference type="CDD" id="cd07989">
    <property type="entry name" value="LPLAT_AGPAT-like"/>
    <property type="match status" value="1"/>
</dbReference>
<dbReference type="SUPFAM" id="SSF69593">
    <property type="entry name" value="Glycerol-3-phosphate (1)-acyltransferase"/>
    <property type="match status" value="1"/>
</dbReference>
<keyword evidence="4" id="KW-1133">Transmembrane helix</keyword>
<comment type="pathway">
    <text evidence="1">Lipid metabolism.</text>
</comment>
<feature type="transmembrane region" description="Helical" evidence="4">
    <location>
        <begin position="47"/>
        <end position="65"/>
    </location>
</feature>
<dbReference type="PANTHER" id="PTHR10434">
    <property type="entry name" value="1-ACYL-SN-GLYCEROL-3-PHOSPHATE ACYLTRANSFERASE"/>
    <property type="match status" value="1"/>
</dbReference>
<feature type="transmembrane region" description="Helical" evidence="4">
    <location>
        <begin position="12"/>
        <end position="35"/>
    </location>
</feature>
<proteinExistence type="predicted"/>
<organism evidence="6">
    <name type="scientific">uncultured Flavobacteriia bacterium</name>
    <dbReference type="NCBI Taxonomy" id="212695"/>
    <lineage>
        <taxon>Bacteria</taxon>
        <taxon>Pseudomonadati</taxon>
        <taxon>Bacteroidota</taxon>
        <taxon>Flavobacteriia</taxon>
        <taxon>environmental samples</taxon>
    </lineage>
</organism>
<evidence type="ECO:0000256" key="3">
    <source>
        <dbReference type="ARBA" id="ARBA00023315"/>
    </source>
</evidence>